<name>A0AAF0PZ27_SOLVR</name>
<dbReference type="EMBL" id="CP133613">
    <property type="protein sequence ID" value="WMV13487.1"/>
    <property type="molecule type" value="Genomic_DNA"/>
</dbReference>
<accession>A0AAF0PZ27</accession>
<dbReference type="Proteomes" id="UP001234989">
    <property type="component" value="Chromosome 2"/>
</dbReference>
<reference evidence="1" key="1">
    <citation type="submission" date="2023-08" db="EMBL/GenBank/DDBJ databases">
        <title>A de novo genome assembly of Solanum verrucosum Schlechtendal, a Mexican diploid species geographically isolated from the other diploid A-genome species in potato relatives.</title>
        <authorList>
            <person name="Hosaka K."/>
        </authorList>
    </citation>
    <scope>NUCLEOTIDE SEQUENCE</scope>
    <source>
        <tissue evidence="1">Young leaves</tissue>
    </source>
</reference>
<evidence type="ECO:0000313" key="1">
    <source>
        <dbReference type="EMBL" id="WMV13487.1"/>
    </source>
</evidence>
<protein>
    <submittedName>
        <fullName evidence="1">Uncharacterized protein</fullName>
    </submittedName>
</protein>
<evidence type="ECO:0000313" key="2">
    <source>
        <dbReference type="Proteomes" id="UP001234989"/>
    </source>
</evidence>
<sequence length="58" mass="6374">MLSSHGLCRLNAYSHHMKMRNGKFTFGGLNVVLSVDGGMGRYSYIAQSIAWGLLKVKA</sequence>
<keyword evidence="2" id="KW-1185">Reference proteome</keyword>
<organism evidence="1 2">
    <name type="scientific">Solanum verrucosum</name>
    <dbReference type="NCBI Taxonomy" id="315347"/>
    <lineage>
        <taxon>Eukaryota</taxon>
        <taxon>Viridiplantae</taxon>
        <taxon>Streptophyta</taxon>
        <taxon>Embryophyta</taxon>
        <taxon>Tracheophyta</taxon>
        <taxon>Spermatophyta</taxon>
        <taxon>Magnoliopsida</taxon>
        <taxon>eudicotyledons</taxon>
        <taxon>Gunneridae</taxon>
        <taxon>Pentapetalae</taxon>
        <taxon>asterids</taxon>
        <taxon>lamiids</taxon>
        <taxon>Solanales</taxon>
        <taxon>Solanaceae</taxon>
        <taxon>Solanoideae</taxon>
        <taxon>Solaneae</taxon>
        <taxon>Solanum</taxon>
    </lineage>
</organism>
<gene>
    <name evidence="1" type="ORF">MTR67_006872</name>
</gene>
<dbReference type="AlphaFoldDB" id="A0AAF0PZ27"/>
<proteinExistence type="predicted"/>